<feature type="transmembrane region" description="Helical" evidence="9">
    <location>
        <begin position="210"/>
        <end position="232"/>
    </location>
</feature>
<protein>
    <recommendedName>
        <fullName evidence="10">G-protein coupled receptors family 1 profile domain-containing protein</fullName>
    </recommendedName>
</protein>
<evidence type="ECO:0000256" key="8">
    <source>
        <dbReference type="SAM" id="MobiDB-lite"/>
    </source>
</evidence>
<keyword evidence="6" id="KW-0675">Receptor</keyword>
<dbReference type="Proteomes" id="UP000828390">
    <property type="component" value="Unassembled WGS sequence"/>
</dbReference>
<keyword evidence="2 9" id="KW-0812">Transmembrane</keyword>
<keyword evidence="7" id="KW-0807">Transducer</keyword>
<dbReference type="PRINTS" id="PR00237">
    <property type="entry name" value="GPCRRHODOPSN"/>
</dbReference>
<evidence type="ECO:0000256" key="2">
    <source>
        <dbReference type="ARBA" id="ARBA00022692"/>
    </source>
</evidence>
<dbReference type="PROSITE" id="PS50262">
    <property type="entry name" value="G_PROTEIN_RECEP_F1_2"/>
    <property type="match status" value="1"/>
</dbReference>
<feature type="transmembrane region" description="Helical" evidence="9">
    <location>
        <begin position="266"/>
        <end position="283"/>
    </location>
</feature>
<evidence type="ECO:0000259" key="10">
    <source>
        <dbReference type="PROSITE" id="PS50262"/>
    </source>
</evidence>
<feature type="transmembrane region" description="Helical" evidence="9">
    <location>
        <begin position="87"/>
        <end position="107"/>
    </location>
</feature>
<feature type="transmembrane region" description="Helical" evidence="9">
    <location>
        <begin position="127"/>
        <end position="145"/>
    </location>
</feature>
<dbReference type="OrthoDB" id="10034726at2759"/>
<accession>A0A9D4HH52</accession>
<feature type="transmembrane region" description="Helical" evidence="9">
    <location>
        <begin position="52"/>
        <end position="75"/>
    </location>
</feature>
<evidence type="ECO:0000256" key="5">
    <source>
        <dbReference type="ARBA" id="ARBA00023136"/>
    </source>
</evidence>
<comment type="caution">
    <text evidence="11">The sequence shown here is derived from an EMBL/GenBank/DDBJ whole genome shotgun (WGS) entry which is preliminary data.</text>
</comment>
<dbReference type="SMART" id="SM01381">
    <property type="entry name" value="7TM_GPCR_Srsx"/>
    <property type="match status" value="1"/>
</dbReference>
<dbReference type="Pfam" id="PF00001">
    <property type="entry name" value="7tm_1"/>
    <property type="match status" value="1"/>
</dbReference>
<dbReference type="CDD" id="cd00637">
    <property type="entry name" value="7tm_classA_rhodopsin-like"/>
    <property type="match status" value="1"/>
</dbReference>
<evidence type="ECO:0000256" key="9">
    <source>
        <dbReference type="SAM" id="Phobius"/>
    </source>
</evidence>
<evidence type="ECO:0000256" key="3">
    <source>
        <dbReference type="ARBA" id="ARBA00022989"/>
    </source>
</evidence>
<name>A0A9D4HH52_DREPO</name>
<dbReference type="AlphaFoldDB" id="A0A9D4HH52"/>
<feature type="transmembrane region" description="Helical" evidence="9">
    <location>
        <begin position="165"/>
        <end position="190"/>
    </location>
</feature>
<evidence type="ECO:0000256" key="1">
    <source>
        <dbReference type="ARBA" id="ARBA00004141"/>
    </source>
</evidence>
<evidence type="ECO:0000313" key="12">
    <source>
        <dbReference type="Proteomes" id="UP000828390"/>
    </source>
</evidence>
<gene>
    <name evidence="11" type="ORF">DPMN_061428</name>
</gene>
<reference evidence="11" key="1">
    <citation type="journal article" date="2019" name="bioRxiv">
        <title>The Genome of the Zebra Mussel, Dreissena polymorpha: A Resource for Invasive Species Research.</title>
        <authorList>
            <person name="McCartney M.A."/>
            <person name="Auch B."/>
            <person name="Kono T."/>
            <person name="Mallez S."/>
            <person name="Zhang Y."/>
            <person name="Obille A."/>
            <person name="Becker A."/>
            <person name="Abrahante J.E."/>
            <person name="Garbe J."/>
            <person name="Badalamenti J.P."/>
            <person name="Herman A."/>
            <person name="Mangelson H."/>
            <person name="Liachko I."/>
            <person name="Sullivan S."/>
            <person name="Sone E.D."/>
            <person name="Koren S."/>
            <person name="Silverstein K.A.T."/>
            <person name="Beckman K.B."/>
            <person name="Gohl D.M."/>
        </authorList>
    </citation>
    <scope>NUCLEOTIDE SEQUENCE</scope>
    <source>
        <strain evidence="11">Duluth1</strain>
        <tissue evidence="11">Whole animal</tissue>
    </source>
</reference>
<proteinExistence type="predicted"/>
<evidence type="ECO:0000256" key="4">
    <source>
        <dbReference type="ARBA" id="ARBA00023040"/>
    </source>
</evidence>
<dbReference type="InterPro" id="IPR017452">
    <property type="entry name" value="GPCR_Rhodpsn_7TM"/>
</dbReference>
<comment type="subcellular location">
    <subcellularLocation>
        <location evidence="1">Membrane</location>
        <topology evidence="1">Multi-pass membrane protein</topology>
    </subcellularLocation>
</comment>
<keyword evidence="5 9" id="KW-0472">Membrane</keyword>
<sequence>MMPLALENMTVWDPTTVTMHANDTDLSWMLNITGRPEIITPRPWNILEKSIFATWIVISMVLSLVGNLMVIIVVWRHKGMQTRTNMFLVNLAIADLLTGLLLMPFSLTTLINDRWVFGDTMCKINGFFNSVCLICSIHTMMYISIHKYVSITRPFSRILNHWKILIMCLAAWIWSITCAILTLFILSHVVIKPGAMQCGPVYPISKTEKLHHVIISGTNILLPLAVMVYAYAKMYIEFRKHAVRLRKNSTLQSDQILGQQIQVTKTLFIVLACFFICWIPYAVYSSYVSEIKDKNQILVWTNPLAYCFMFMNSGFNPIIYGWRSNSFREGYKQILCQKSTYLVSDDTIRDSNSPSIIRRLSTLLHASFRSTVGSRKGSEHSSVTSVYRPHTPSPASPTHTLLRRATSKTARGSSIIRKDGSLIITKNGKIISVRRDVDSIKRDRSFSGFDDLKIANTKPASRSLSEINCINKDVSELKLLLENRNEPVHHFRSEFLSPHMNASTKNGHTSLSKIDSVDETNFDSSHAHALQTGGNVMDSGGRTLSVKSRECTPSVKSRECTLSVNLSPDTNRLSASSDNVFITDEEETALVDRKDKDFDREDKDFLCVNSFRDRQYLSRSDNMLDQKSSPQKKKTGITKSSDVIVAVPLLRGPSIERLDTAANIPRCSSDDGLFGKKLPARSPLYVRRWLSNKNIFNTKVKSKT</sequence>
<dbReference type="Gene3D" id="1.20.1070.10">
    <property type="entry name" value="Rhodopsin 7-helix transmembrane proteins"/>
    <property type="match status" value="1"/>
</dbReference>
<keyword evidence="4" id="KW-0297">G-protein coupled receptor</keyword>
<evidence type="ECO:0000313" key="11">
    <source>
        <dbReference type="EMBL" id="KAH3718622.1"/>
    </source>
</evidence>
<dbReference type="EMBL" id="JAIWYP010000013">
    <property type="protein sequence ID" value="KAH3718622.1"/>
    <property type="molecule type" value="Genomic_DNA"/>
</dbReference>
<feature type="region of interest" description="Disordered" evidence="8">
    <location>
        <begin position="375"/>
        <end position="398"/>
    </location>
</feature>
<organism evidence="11 12">
    <name type="scientific">Dreissena polymorpha</name>
    <name type="common">Zebra mussel</name>
    <name type="synonym">Mytilus polymorpha</name>
    <dbReference type="NCBI Taxonomy" id="45954"/>
    <lineage>
        <taxon>Eukaryota</taxon>
        <taxon>Metazoa</taxon>
        <taxon>Spiralia</taxon>
        <taxon>Lophotrochozoa</taxon>
        <taxon>Mollusca</taxon>
        <taxon>Bivalvia</taxon>
        <taxon>Autobranchia</taxon>
        <taxon>Heteroconchia</taxon>
        <taxon>Euheterodonta</taxon>
        <taxon>Imparidentia</taxon>
        <taxon>Neoheterodontei</taxon>
        <taxon>Myida</taxon>
        <taxon>Dreissenoidea</taxon>
        <taxon>Dreissenidae</taxon>
        <taxon>Dreissena</taxon>
    </lineage>
</organism>
<dbReference type="InterPro" id="IPR000276">
    <property type="entry name" value="GPCR_Rhodpsn"/>
</dbReference>
<evidence type="ECO:0000256" key="7">
    <source>
        <dbReference type="ARBA" id="ARBA00023224"/>
    </source>
</evidence>
<dbReference type="PANTHER" id="PTHR45695">
    <property type="entry name" value="LEUCOKININ RECEPTOR-RELATED"/>
    <property type="match status" value="1"/>
</dbReference>
<feature type="domain" description="G-protein coupled receptors family 1 profile" evidence="10">
    <location>
        <begin position="66"/>
        <end position="320"/>
    </location>
</feature>
<dbReference type="GO" id="GO:0004930">
    <property type="term" value="F:G protein-coupled receptor activity"/>
    <property type="evidence" value="ECO:0007669"/>
    <property type="project" value="UniProtKB-KW"/>
</dbReference>
<evidence type="ECO:0000256" key="6">
    <source>
        <dbReference type="ARBA" id="ARBA00023170"/>
    </source>
</evidence>
<dbReference type="GO" id="GO:0005886">
    <property type="term" value="C:plasma membrane"/>
    <property type="evidence" value="ECO:0007669"/>
    <property type="project" value="TreeGrafter"/>
</dbReference>
<reference evidence="11" key="2">
    <citation type="submission" date="2020-11" db="EMBL/GenBank/DDBJ databases">
        <authorList>
            <person name="McCartney M.A."/>
            <person name="Auch B."/>
            <person name="Kono T."/>
            <person name="Mallez S."/>
            <person name="Becker A."/>
            <person name="Gohl D.M."/>
            <person name="Silverstein K.A.T."/>
            <person name="Koren S."/>
            <person name="Bechman K.B."/>
            <person name="Herman A."/>
            <person name="Abrahante J.E."/>
            <person name="Garbe J."/>
        </authorList>
    </citation>
    <scope>NUCLEOTIDE SEQUENCE</scope>
    <source>
        <strain evidence="11">Duluth1</strain>
        <tissue evidence="11">Whole animal</tissue>
    </source>
</reference>
<keyword evidence="3 9" id="KW-1133">Transmembrane helix</keyword>
<keyword evidence="12" id="KW-1185">Reference proteome</keyword>
<dbReference type="SUPFAM" id="SSF81321">
    <property type="entry name" value="Family A G protein-coupled receptor-like"/>
    <property type="match status" value="1"/>
</dbReference>
<dbReference type="PANTHER" id="PTHR45695:SF22">
    <property type="entry name" value="G-PROTEIN COUPLED RECEPTORS FAMILY 1 PROFILE DOMAIN-CONTAINING PROTEIN"/>
    <property type="match status" value="1"/>
</dbReference>